<dbReference type="RefSeq" id="WP_220483396.1">
    <property type="nucleotide sequence ID" value="NZ_JACGWT010000001.1"/>
</dbReference>
<protein>
    <recommendedName>
        <fullName evidence="4">Type I phosphodiesterase / nucleotide pyrophosphatase</fullName>
    </recommendedName>
</protein>
<comment type="caution">
    <text evidence="2">The sequence shown here is derived from an EMBL/GenBank/DDBJ whole genome shotgun (WGS) entry which is preliminary data.</text>
</comment>
<dbReference type="GO" id="GO:0016787">
    <property type="term" value="F:hydrolase activity"/>
    <property type="evidence" value="ECO:0007669"/>
    <property type="project" value="UniProtKB-ARBA"/>
</dbReference>
<dbReference type="InterPro" id="IPR002591">
    <property type="entry name" value="Phosphodiest/P_Trfase"/>
</dbReference>
<evidence type="ECO:0000256" key="1">
    <source>
        <dbReference type="SAM" id="SignalP"/>
    </source>
</evidence>
<dbReference type="InterPro" id="IPR017850">
    <property type="entry name" value="Alkaline_phosphatase_core_sf"/>
</dbReference>
<sequence length="561" mass="58939">MIRIRRPRRSRTLLATLGAPALAVAMIGSGLAAAPADGAATSHARPDRQRHVLLLSVDGLHSSDLRWYVREHPGSALAQLVRGGTTYSDARTTFPSDSFPGMVGQVTGGTPGVTGIYYDDTWNRALLPAGTTHCAGATRGTEVDLTEDLDRDKTRLDAGQGLSGLPGSILSMTGHPLSVIDRAKLPVDPRTCRPVLPSSYLRVNTVFDVAHHAGLRTAWSDKHPAYQILNGPDPRAIDDEFTPEINSAATGYAAGDDWTTDNAATQQYDGYKVRAVLNEIAGYDHAGRRRVGEPAVFGMNFQAVSTAQKLPSSDGLTGGYLPGTRTPGPLLRRALDFVDASVGAMETALAARGHAGDTTVILSSKHGQSPVDPRALTRIDDGAIIDAIDHGWAASHPGAKPLVAFAVDDDVMLLWLSDRSPAALDYVRGYLLGHSATGNTVTGASRTLSSSGLRAVDAGAAAARLFGVSVGESRHPDVVGLVQHGVVYTGKKSKIAEHGGDAGDDRDVALVVAGPGAPRGVTVRRAVSTTQIAPTILRLLGLRTTALQAVRVEHTAVLPRI</sequence>
<organism evidence="2 3">
    <name type="scientific">Microlunatus kandeliicorticis</name>
    <dbReference type="NCBI Taxonomy" id="1759536"/>
    <lineage>
        <taxon>Bacteria</taxon>
        <taxon>Bacillati</taxon>
        <taxon>Actinomycetota</taxon>
        <taxon>Actinomycetes</taxon>
        <taxon>Propionibacteriales</taxon>
        <taxon>Propionibacteriaceae</taxon>
        <taxon>Microlunatus</taxon>
    </lineage>
</organism>
<keyword evidence="1" id="KW-0732">Signal</keyword>
<gene>
    <name evidence="2" type="ORF">FHX74_000549</name>
</gene>
<keyword evidence="3" id="KW-1185">Reference proteome</keyword>
<evidence type="ECO:0000313" key="3">
    <source>
        <dbReference type="Proteomes" id="UP000523079"/>
    </source>
</evidence>
<dbReference type="PANTHER" id="PTHR10151:SF120">
    <property type="entry name" value="BIS(5'-ADENOSYL)-TRIPHOSPHATASE"/>
    <property type="match status" value="1"/>
</dbReference>
<dbReference type="Gene3D" id="3.40.720.10">
    <property type="entry name" value="Alkaline Phosphatase, subunit A"/>
    <property type="match status" value="2"/>
</dbReference>
<dbReference type="SUPFAM" id="SSF53649">
    <property type="entry name" value="Alkaline phosphatase-like"/>
    <property type="match status" value="1"/>
</dbReference>
<dbReference type="AlphaFoldDB" id="A0A7W3IPR0"/>
<proteinExistence type="predicted"/>
<evidence type="ECO:0008006" key="4">
    <source>
        <dbReference type="Google" id="ProtNLM"/>
    </source>
</evidence>
<feature type="chain" id="PRO_5031138031" description="Type I phosphodiesterase / nucleotide pyrophosphatase" evidence="1">
    <location>
        <begin position="33"/>
        <end position="561"/>
    </location>
</feature>
<accession>A0A7W3IPR0</accession>
<dbReference type="EMBL" id="JACGWT010000001">
    <property type="protein sequence ID" value="MBA8792955.1"/>
    <property type="molecule type" value="Genomic_DNA"/>
</dbReference>
<name>A0A7W3IPR0_9ACTN</name>
<evidence type="ECO:0000313" key="2">
    <source>
        <dbReference type="EMBL" id="MBA8792955.1"/>
    </source>
</evidence>
<feature type="signal peptide" evidence="1">
    <location>
        <begin position="1"/>
        <end position="32"/>
    </location>
</feature>
<dbReference type="Proteomes" id="UP000523079">
    <property type="component" value="Unassembled WGS sequence"/>
</dbReference>
<dbReference type="PANTHER" id="PTHR10151">
    <property type="entry name" value="ECTONUCLEOTIDE PYROPHOSPHATASE/PHOSPHODIESTERASE"/>
    <property type="match status" value="1"/>
</dbReference>
<dbReference type="Pfam" id="PF01663">
    <property type="entry name" value="Phosphodiest"/>
    <property type="match status" value="1"/>
</dbReference>
<reference evidence="2 3" key="1">
    <citation type="submission" date="2020-07" db="EMBL/GenBank/DDBJ databases">
        <title>Sequencing the genomes of 1000 actinobacteria strains.</title>
        <authorList>
            <person name="Klenk H.-P."/>
        </authorList>
    </citation>
    <scope>NUCLEOTIDE SEQUENCE [LARGE SCALE GENOMIC DNA]</scope>
    <source>
        <strain evidence="2 3">DSM 100723</strain>
    </source>
</reference>